<name>A0A6A6HE53_VIRVR</name>
<dbReference type="EMBL" id="ML991785">
    <property type="protein sequence ID" value="KAF2236416.1"/>
    <property type="molecule type" value="Genomic_DNA"/>
</dbReference>
<proteinExistence type="predicted"/>
<protein>
    <submittedName>
        <fullName evidence="2">Uncharacterized protein</fullName>
    </submittedName>
</protein>
<reference evidence="2" key="1">
    <citation type="journal article" date="2020" name="Stud. Mycol.">
        <title>101 Dothideomycetes genomes: a test case for predicting lifestyles and emergence of pathogens.</title>
        <authorList>
            <person name="Haridas S."/>
            <person name="Albert R."/>
            <person name="Binder M."/>
            <person name="Bloem J."/>
            <person name="Labutti K."/>
            <person name="Salamov A."/>
            <person name="Andreopoulos B."/>
            <person name="Baker S."/>
            <person name="Barry K."/>
            <person name="Bills G."/>
            <person name="Bluhm B."/>
            <person name="Cannon C."/>
            <person name="Castanera R."/>
            <person name="Culley D."/>
            <person name="Daum C."/>
            <person name="Ezra D."/>
            <person name="Gonzalez J."/>
            <person name="Henrissat B."/>
            <person name="Kuo A."/>
            <person name="Liang C."/>
            <person name="Lipzen A."/>
            <person name="Lutzoni F."/>
            <person name="Magnuson J."/>
            <person name="Mondo S."/>
            <person name="Nolan M."/>
            <person name="Ohm R."/>
            <person name="Pangilinan J."/>
            <person name="Park H.-J."/>
            <person name="Ramirez L."/>
            <person name="Alfaro M."/>
            <person name="Sun H."/>
            <person name="Tritt A."/>
            <person name="Yoshinaga Y."/>
            <person name="Zwiers L.-H."/>
            <person name="Turgeon B."/>
            <person name="Goodwin S."/>
            <person name="Spatafora J."/>
            <person name="Crous P."/>
            <person name="Grigoriev I."/>
        </authorList>
    </citation>
    <scope>NUCLEOTIDE SEQUENCE</scope>
    <source>
        <strain evidence="2">Tuck. ex Michener</strain>
    </source>
</reference>
<keyword evidence="1" id="KW-0472">Membrane</keyword>
<keyword evidence="3" id="KW-1185">Reference proteome</keyword>
<feature type="transmembrane region" description="Helical" evidence="1">
    <location>
        <begin position="43"/>
        <end position="59"/>
    </location>
</feature>
<accession>A0A6A6HE53</accession>
<feature type="transmembrane region" description="Helical" evidence="1">
    <location>
        <begin position="20"/>
        <end position="37"/>
    </location>
</feature>
<dbReference type="Proteomes" id="UP000800092">
    <property type="component" value="Unassembled WGS sequence"/>
</dbReference>
<keyword evidence="1" id="KW-1133">Transmembrane helix</keyword>
<evidence type="ECO:0000256" key="1">
    <source>
        <dbReference type="SAM" id="Phobius"/>
    </source>
</evidence>
<evidence type="ECO:0000313" key="2">
    <source>
        <dbReference type="EMBL" id="KAF2236416.1"/>
    </source>
</evidence>
<evidence type="ECO:0000313" key="3">
    <source>
        <dbReference type="Proteomes" id="UP000800092"/>
    </source>
</evidence>
<sequence>MMQELAKKQGDVEAMKRELMGPTGGIFAALSMLIGILLGEPGLGLIIGVLLLLGLASGIEHH</sequence>
<dbReference type="AlphaFoldDB" id="A0A6A6HE53"/>
<organism evidence="2 3">
    <name type="scientific">Viridothelium virens</name>
    <name type="common">Speckled blister lichen</name>
    <name type="synonym">Trypethelium virens</name>
    <dbReference type="NCBI Taxonomy" id="1048519"/>
    <lineage>
        <taxon>Eukaryota</taxon>
        <taxon>Fungi</taxon>
        <taxon>Dikarya</taxon>
        <taxon>Ascomycota</taxon>
        <taxon>Pezizomycotina</taxon>
        <taxon>Dothideomycetes</taxon>
        <taxon>Dothideomycetes incertae sedis</taxon>
        <taxon>Trypetheliales</taxon>
        <taxon>Trypetheliaceae</taxon>
        <taxon>Viridothelium</taxon>
    </lineage>
</organism>
<gene>
    <name evidence="2" type="ORF">EV356DRAFT_498441</name>
</gene>
<keyword evidence="1" id="KW-0812">Transmembrane</keyword>